<dbReference type="RefSeq" id="WP_171643084.1">
    <property type="nucleotide sequence ID" value="NZ_WHOA01000076.1"/>
</dbReference>
<dbReference type="EMBL" id="WHOA01000076">
    <property type="protein sequence ID" value="NOU71767.1"/>
    <property type="molecule type" value="Genomic_DNA"/>
</dbReference>
<proteinExistence type="predicted"/>
<accession>A0ABX1XTA2</accession>
<gene>
    <name evidence="1" type="ORF">GC098_10095</name>
</gene>
<organism evidence="1 2">
    <name type="scientific">Paenibacillus phytorum</name>
    <dbReference type="NCBI Taxonomy" id="2654977"/>
    <lineage>
        <taxon>Bacteria</taxon>
        <taxon>Bacillati</taxon>
        <taxon>Bacillota</taxon>
        <taxon>Bacilli</taxon>
        <taxon>Bacillales</taxon>
        <taxon>Paenibacillaceae</taxon>
        <taxon>Paenibacillus</taxon>
    </lineage>
</organism>
<evidence type="ECO:0000313" key="1">
    <source>
        <dbReference type="EMBL" id="NOU71767.1"/>
    </source>
</evidence>
<keyword evidence="2" id="KW-1185">Reference proteome</keyword>
<sequence>MAQKDSLLKFMFKPWRLAQYTMSRFFTNAFAWRTFGRKRVERLQQDVQTQLQEGDVVKLDETHCVHPYAKHLPFLSWLFDHSNKTYAWASNESSCDTGRFEQHSSFLIDLLFDDAITAAAA</sequence>
<protein>
    <recommendedName>
        <fullName evidence="3">Transposase IS701-like DDE domain-containing protein</fullName>
    </recommendedName>
</protein>
<dbReference type="Proteomes" id="UP000616779">
    <property type="component" value="Unassembled WGS sequence"/>
</dbReference>
<evidence type="ECO:0008006" key="3">
    <source>
        <dbReference type="Google" id="ProtNLM"/>
    </source>
</evidence>
<reference evidence="1 2" key="1">
    <citation type="submission" date="2019-10" db="EMBL/GenBank/DDBJ databases">
        <title>Description of Paenibacillus terrestris sp. nov.</title>
        <authorList>
            <person name="Carlier A."/>
            <person name="Qi S."/>
        </authorList>
    </citation>
    <scope>NUCLEOTIDE SEQUENCE [LARGE SCALE GENOMIC DNA]</scope>
    <source>
        <strain evidence="1 2">LMG 31458</strain>
    </source>
</reference>
<evidence type="ECO:0000313" key="2">
    <source>
        <dbReference type="Proteomes" id="UP000616779"/>
    </source>
</evidence>
<comment type="caution">
    <text evidence="1">The sequence shown here is derived from an EMBL/GenBank/DDBJ whole genome shotgun (WGS) entry which is preliminary data.</text>
</comment>
<name>A0ABX1XTA2_9BACL</name>